<gene>
    <name evidence="1" type="ORF">BCF46_3497</name>
</gene>
<evidence type="ECO:0000313" key="2">
    <source>
        <dbReference type="Proteomes" id="UP000269157"/>
    </source>
</evidence>
<dbReference type="Proteomes" id="UP000269157">
    <property type="component" value="Unassembled WGS sequence"/>
</dbReference>
<name>A0A497VPG7_9RHOB</name>
<reference evidence="1 2" key="1">
    <citation type="submission" date="2018-10" db="EMBL/GenBank/DDBJ databases">
        <title>Genomic Encyclopedia of Archaeal and Bacterial Type Strains, Phase II (KMG-II): from individual species to whole genera.</title>
        <authorList>
            <person name="Goeker M."/>
        </authorList>
    </citation>
    <scope>NUCLEOTIDE SEQUENCE [LARGE SCALE GENOMIC DNA]</scope>
    <source>
        <strain evidence="1 2">DSM 29466</strain>
    </source>
</reference>
<organism evidence="1 2">
    <name type="scientific">Litoreibacter meonggei</name>
    <dbReference type="NCBI Taxonomy" id="1049199"/>
    <lineage>
        <taxon>Bacteria</taxon>
        <taxon>Pseudomonadati</taxon>
        <taxon>Pseudomonadota</taxon>
        <taxon>Alphaproteobacteria</taxon>
        <taxon>Rhodobacterales</taxon>
        <taxon>Roseobacteraceae</taxon>
        <taxon>Litoreibacter</taxon>
    </lineage>
</organism>
<evidence type="ECO:0000313" key="1">
    <source>
        <dbReference type="EMBL" id="RLJ40926.1"/>
    </source>
</evidence>
<proteinExistence type="predicted"/>
<accession>A0A497VPG7</accession>
<keyword evidence="2" id="KW-1185">Reference proteome</keyword>
<dbReference type="EMBL" id="RCCE01000006">
    <property type="protein sequence ID" value="RLJ40926.1"/>
    <property type="molecule type" value="Genomic_DNA"/>
</dbReference>
<protein>
    <submittedName>
        <fullName evidence="1">Uncharacterized protein</fullName>
    </submittedName>
</protein>
<comment type="caution">
    <text evidence="1">The sequence shown here is derived from an EMBL/GenBank/DDBJ whole genome shotgun (WGS) entry which is preliminary data.</text>
</comment>
<sequence length="76" mass="8286">MVGNFCNRLHDVRTCTAELEWKLTGRERLRRCLALCVAGGSAVTAGELTIATVNNGPMIEMQTLTLKLEEANPAPQ</sequence>
<dbReference type="AlphaFoldDB" id="A0A497VPG7"/>